<name>A0A383AKB0_9ZZZZ</name>
<evidence type="ECO:0000313" key="1">
    <source>
        <dbReference type="EMBL" id="SVE07538.1"/>
    </source>
</evidence>
<sequence>SEYDRKSIAFRLQVARERRATQNETIGYLTLSGSGKCSGRKSYEETDTELVREAKRLARINPLTKRKRSIRTIGKILFVLGYKSSAATQLSSSVIQRMVA</sequence>
<reference evidence="1" key="1">
    <citation type="submission" date="2018-05" db="EMBL/GenBank/DDBJ databases">
        <authorList>
            <person name="Lanie J.A."/>
            <person name="Ng W.-L."/>
            <person name="Kazmierczak K.M."/>
            <person name="Andrzejewski T.M."/>
            <person name="Davidsen T.M."/>
            <person name="Wayne K.J."/>
            <person name="Tettelin H."/>
            <person name="Glass J.I."/>
            <person name="Rusch D."/>
            <person name="Podicherti R."/>
            <person name="Tsui H.-C.T."/>
            <person name="Winkler M.E."/>
        </authorList>
    </citation>
    <scope>NUCLEOTIDE SEQUENCE</scope>
</reference>
<dbReference type="AlphaFoldDB" id="A0A383AKB0"/>
<organism evidence="1">
    <name type="scientific">marine metagenome</name>
    <dbReference type="NCBI Taxonomy" id="408172"/>
    <lineage>
        <taxon>unclassified sequences</taxon>
        <taxon>metagenomes</taxon>
        <taxon>ecological metagenomes</taxon>
    </lineage>
</organism>
<gene>
    <name evidence="1" type="ORF">METZ01_LOCUS460392</name>
</gene>
<evidence type="ECO:0008006" key="2">
    <source>
        <dbReference type="Google" id="ProtNLM"/>
    </source>
</evidence>
<accession>A0A383AKB0</accession>
<proteinExistence type="predicted"/>
<feature type="non-terminal residue" evidence="1">
    <location>
        <position position="1"/>
    </location>
</feature>
<dbReference type="EMBL" id="UINC01192410">
    <property type="protein sequence ID" value="SVE07538.1"/>
    <property type="molecule type" value="Genomic_DNA"/>
</dbReference>
<protein>
    <recommendedName>
        <fullName evidence="2">Tyr recombinase domain-containing protein</fullName>
    </recommendedName>
</protein>